<dbReference type="Gramene" id="KJB60197">
    <property type="protein sequence ID" value="KJB60197"/>
    <property type="gene ID" value="B456_009G293200"/>
</dbReference>
<name>A0A0D2QQ97_GOSRA</name>
<dbReference type="EMBL" id="CM001748">
    <property type="protein sequence ID" value="KJB60197.1"/>
    <property type="molecule type" value="Genomic_DNA"/>
</dbReference>
<sequence>MRSTCQRDSKNSCSLFFCEGCITVHSWRSCPSFPQPKQNFGSFSYLKGIQYLFPLSLKTNIPLGRELTIDFRSENASKSNPYGMQEIFFCQILVSTIQS</sequence>
<dbReference type="AlphaFoldDB" id="A0A0D2QQ97"/>
<accession>A0A0D2QQ97</accession>
<keyword evidence="2" id="KW-1185">Reference proteome</keyword>
<dbReference type="Proteomes" id="UP000032304">
    <property type="component" value="Chromosome 9"/>
</dbReference>
<reference evidence="1 2" key="1">
    <citation type="journal article" date="2012" name="Nature">
        <title>Repeated polyploidization of Gossypium genomes and the evolution of spinnable cotton fibres.</title>
        <authorList>
            <person name="Paterson A.H."/>
            <person name="Wendel J.F."/>
            <person name="Gundlach H."/>
            <person name="Guo H."/>
            <person name="Jenkins J."/>
            <person name="Jin D."/>
            <person name="Llewellyn D."/>
            <person name="Showmaker K.C."/>
            <person name="Shu S."/>
            <person name="Udall J."/>
            <person name="Yoo M.J."/>
            <person name="Byers R."/>
            <person name="Chen W."/>
            <person name="Doron-Faigenboim A."/>
            <person name="Duke M.V."/>
            <person name="Gong L."/>
            <person name="Grimwood J."/>
            <person name="Grover C."/>
            <person name="Grupp K."/>
            <person name="Hu G."/>
            <person name="Lee T.H."/>
            <person name="Li J."/>
            <person name="Lin L."/>
            <person name="Liu T."/>
            <person name="Marler B.S."/>
            <person name="Page J.T."/>
            <person name="Roberts A.W."/>
            <person name="Romanel E."/>
            <person name="Sanders W.S."/>
            <person name="Szadkowski E."/>
            <person name="Tan X."/>
            <person name="Tang H."/>
            <person name="Xu C."/>
            <person name="Wang J."/>
            <person name="Wang Z."/>
            <person name="Zhang D."/>
            <person name="Zhang L."/>
            <person name="Ashrafi H."/>
            <person name="Bedon F."/>
            <person name="Bowers J.E."/>
            <person name="Brubaker C.L."/>
            <person name="Chee P.W."/>
            <person name="Das S."/>
            <person name="Gingle A.R."/>
            <person name="Haigler C.H."/>
            <person name="Harker D."/>
            <person name="Hoffmann L.V."/>
            <person name="Hovav R."/>
            <person name="Jones D.C."/>
            <person name="Lemke C."/>
            <person name="Mansoor S."/>
            <person name="ur Rahman M."/>
            <person name="Rainville L.N."/>
            <person name="Rambani A."/>
            <person name="Reddy U.K."/>
            <person name="Rong J.K."/>
            <person name="Saranga Y."/>
            <person name="Scheffler B.E."/>
            <person name="Scheffler J.A."/>
            <person name="Stelly D.M."/>
            <person name="Triplett B.A."/>
            <person name="Van Deynze A."/>
            <person name="Vaslin M.F."/>
            <person name="Waghmare V.N."/>
            <person name="Walford S.A."/>
            <person name="Wright R.J."/>
            <person name="Zaki E.A."/>
            <person name="Zhang T."/>
            <person name="Dennis E.S."/>
            <person name="Mayer K.F."/>
            <person name="Peterson D.G."/>
            <person name="Rokhsar D.S."/>
            <person name="Wang X."/>
            <person name="Schmutz J."/>
        </authorList>
    </citation>
    <scope>NUCLEOTIDE SEQUENCE [LARGE SCALE GENOMIC DNA]</scope>
</reference>
<organism evidence="1 2">
    <name type="scientific">Gossypium raimondii</name>
    <name type="common">Peruvian cotton</name>
    <name type="synonym">Gossypium klotzschianum subsp. raimondii</name>
    <dbReference type="NCBI Taxonomy" id="29730"/>
    <lineage>
        <taxon>Eukaryota</taxon>
        <taxon>Viridiplantae</taxon>
        <taxon>Streptophyta</taxon>
        <taxon>Embryophyta</taxon>
        <taxon>Tracheophyta</taxon>
        <taxon>Spermatophyta</taxon>
        <taxon>Magnoliopsida</taxon>
        <taxon>eudicotyledons</taxon>
        <taxon>Gunneridae</taxon>
        <taxon>Pentapetalae</taxon>
        <taxon>rosids</taxon>
        <taxon>malvids</taxon>
        <taxon>Malvales</taxon>
        <taxon>Malvaceae</taxon>
        <taxon>Malvoideae</taxon>
        <taxon>Gossypium</taxon>
    </lineage>
</organism>
<protein>
    <submittedName>
        <fullName evidence="1">Uncharacterized protein</fullName>
    </submittedName>
</protein>
<gene>
    <name evidence="1" type="ORF">B456_009G293200</name>
</gene>
<evidence type="ECO:0000313" key="2">
    <source>
        <dbReference type="Proteomes" id="UP000032304"/>
    </source>
</evidence>
<proteinExistence type="predicted"/>
<evidence type="ECO:0000313" key="1">
    <source>
        <dbReference type="EMBL" id="KJB60197.1"/>
    </source>
</evidence>